<comment type="similarity">
    <text evidence="1">Belongs to the nitroreductase family.</text>
</comment>
<proteinExistence type="inferred from homology"/>
<dbReference type="EMBL" id="WUEK01000012">
    <property type="protein sequence ID" value="MXG91420.1"/>
    <property type="molecule type" value="Genomic_DNA"/>
</dbReference>
<sequence length="187" mass="20228">MRSRWSPSVFDASHELDDGELALLLEAARWAPTCGNAQPAQFLVCRRGDEAHQVLVRHLSRGNTGWVPRASAVLLVGAQIAPDESGEGGYKPFHADYDTGQAVAHLTLQAVASGLVSHQFAGFDHDAVAAELGVPDHVRLLAGIAVGVPGDPAEVSERDAERESKPRRRRPLERTAYAGRWGRPWLA</sequence>
<dbReference type="CDD" id="cd02138">
    <property type="entry name" value="TdsD-like"/>
    <property type="match status" value="1"/>
</dbReference>
<feature type="domain" description="Nitroreductase" evidence="4">
    <location>
        <begin position="2"/>
        <end position="51"/>
    </location>
</feature>
<name>A0A6L7EX90_9ACTN</name>
<evidence type="ECO:0000259" key="4">
    <source>
        <dbReference type="Pfam" id="PF00881"/>
    </source>
</evidence>
<evidence type="ECO:0000256" key="3">
    <source>
        <dbReference type="SAM" id="MobiDB-lite"/>
    </source>
</evidence>
<organism evidence="5 6">
    <name type="scientific">Nocardioides flavescens</name>
    <dbReference type="NCBI Taxonomy" id="2691959"/>
    <lineage>
        <taxon>Bacteria</taxon>
        <taxon>Bacillati</taxon>
        <taxon>Actinomycetota</taxon>
        <taxon>Actinomycetes</taxon>
        <taxon>Propionibacteriales</taxon>
        <taxon>Nocardioidaceae</taxon>
        <taxon>Nocardioides</taxon>
    </lineage>
</organism>
<dbReference type="Pfam" id="PF00881">
    <property type="entry name" value="Nitroreductase"/>
    <property type="match status" value="2"/>
</dbReference>
<dbReference type="SUPFAM" id="SSF55469">
    <property type="entry name" value="FMN-dependent nitroreductase-like"/>
    <property type="match status" value="1"/>
</dbReference>
<dbReference type="PANTHER" id="PTHR43673">
    <property type="entry name" value="NAD(P)H NITROREDUCTASE YDGI-RELATED"/>
    <property type="match status" value="1"/>
</dbReference>
<dbReference type="InterPro" id="IPR000415">
    <property type="entry name" value="Nitroreductase-like"/>
</dbReference>
<dbReference type="PANTHER" id="PTHR43673:SF10">
    <property type="entry name" value="NADH DEHYDROGENASE_NAD(P)H NITROREDUCTASE XCC3605-RELATED"/>
    <property type="match status" value="1"/>
</dbReference>
<dbReference type="AlphaFoldDB" id="A0A6L7EX90"/>
<reference evidence="5 6" key="1">
    <citation type="submission" date="2019-12" db="EMBL/GenBank/DDBJ databases">
        <authorList>
            <person name="Kun Z."/>
        </authorList>
    </citation>
    <scope>NUCLEOTIDE SEQUENCE [LARGE SCALE GENOMIC DNA]</scope>
    <source>
        <strain evidence="5 6">YIM 123512</strain>
    </source>
</reference>
<evidence type="ECO:0000313" key="5">
    <source>
        <dbReference type="EMBL" id="MXG91420.1"/>
    </source>
</evidence>
<feature type="compositionally biased region" description="Basic and acidic residues" evidence="3">
    <location>
        <begin position="155"/>
        <end position="164"/>
    </location>
</feature>
<comment type="caution">
    <text evidence="5">The sequence shown here is derived from an EMBL/GenBank/DDBJ whole genome shotgun (WGS) entry which is preliminary data.</text>
</comment>
<keyword evidence="2" id="KW-0560">Oxidoreductase</keyword>
<evidence type="ECO:0000256" key="2">
    <source>
        <dbReference type="ARBA" id="ARBA00023002"/>
    </source>
</evidence>
<keyword evidence="6" id="KW-1185">Reference proteome</keyword>
<protein>
    <submittedName>
        <fullName evidence="5">Nitroreductase</fullName>
    </submittedName>
</protein>
<accession>A0A6L7EX90</accession>
<gene>
    <name evidence="5" type="ORF">GRQ65_17885</name>
</gene>
<dbReference type="Proteomes" id="UP000473325">
    <property type="component" value="Unassembled WGS sequence"/>
</dbReference>
<dbReference type="GO" id="GO:0016491">
    <property type="term" value="F:oxidoreductase activity"/>
    <property type="evidence" value="ECO:0007669"/>
    <property type="project" value="UniProtKB-KW"/>
</dbReference>
<dbReference type="InterPro" id="IPR029479">
    <property type="entry name" value="Nitroreductase"/>
</dbReference>
<dbReference type="Gene3D" id="3.40.109.10">
    <property type="entry name" value="NADH Oxidase"/>
    <property type="match status" value="1"/>
</dbReference>
<evidence type="ECO:0000256" key="1">
    <source>
        <dbReference type="ARBA" id="ARBA00007118"/>
    </source>
</evidence>
<evidence type="ECO:0000313" key="6">
    <source>
        <dbReference type="Proteomes" id="UP000473325"/>
    </source>
</evidence>
<feature type="domain" description="Nitroreductase" evidence="4">
    <location>
        <begin position="59"/>
        <end position="147"/>
    </location>
</feature>
<feature type="region of interest" description="Disordered" evidence="3">
    <location>
        <begin position="151"/>
        <end position="187"/>
    </location>
</feature>